<dbReference type="PROSITE" id="PS50883">
    <property type="entry name" value="EAL"/>
    <property type="match status" value="1"/>
</dbReference>
<accession>A0ABS7J3Y4</accession>
<dbReference type="CDD" id="cd01948">
    <property type="entry name" value="EAL"/>
    <property type="match status" value="1"/>
</dbReference>
<evidence type="ECO:0000256" key="1">
    <source>
        <dbReference type="SAM" id="Coils"/>
    </source>
</evidence>
<name>A0ABS7J3Y4_9SPHN</name>
<feature type="transmembrane region" description="Helical" evidence="2">
    <location>
        <begin position="63"/>
        <end position="83"/>
    </location>
</feature>
<dbReference type="SMART" id="SM00052">
    <property type="entry name" value="EAL"/>
    <property type="match status" value="1"/>
</dbReference>
<sequence>MAVDEPDAEVPEPAGPAGGAAAIELLLLTRRLRDFTTGATLSLLPALGSIAALVYAFREQVPLAILLGWAAAQLMQLAVYVVFDRSLDREDPSLAELQRHWRRFIALQWLGSLIWAAIFPYLATVATGMDAVLLAVVAIAVLCGVLLVHRTAPKAAIFHIVAMAISITAAILIQTGGAGWPALILLAFFVIALLGSTREQERQIVGGASAEISRREAAGTVRLLLNDYEEHSSDWLWTVGPCGNLREVTARFATAAGRPVEELEASPLIGMFAKGEDRDRLARHLMERSRFHDLVLKLRVDGEVRFWKLSARPRSDGRMSGVARDVTNDRIIEERVAFMAHYDNLTGLANRYLFNDRLRAALAQGERARNVALFYLDLDDFKAVNDTRGHLMGDRLLREVGTRIEQAVRGHDLVARLGGDEFAILIETRAGAGMLIERAHRFLSVIRDPFEIDGQVYRISGSVGIAKCSEGNCDAEELMRRADLALFAAKRKGRDTLALYDQAIDRAERERREIEMDLREVIARGQLNLHYQPVIDLDSGAVVGYEALLRWYHPRRGIIRPADFLEVAEETGLIVPIGEWSIRQAFAETAKWAGDFRIAINLSPTQVRSPHLVAIVAQAIHAHGIAPERVEFEITEHVLMQESPLSMGNLQKLRQLGVRIALDDFGIGYSSLSYLRRFPFDRIKIDKDFVEGVEDSADNQAIVSSITRLADALGMATTAEGVETRAQLDLLRKLGCQEAQGYLICEPAPGEHFATPAAISAAMRSGEASGILDYRKAREAAMKNRPRQAG</sequence>
<dbReference type="NCBIfam" id="TIGR00254">
    <property type="entry name" value="GGDEF"/>
    <property type="match status" value="1"/>
</dbReference>
<dbReference type="CDD" id="cd01949">
    <property type="entry name" value="GGDEF"/>
    <property type="match status" value="1"/>
</dbReference>
<dbReference type="SUPFAM" id="SSF55073">
    <property type="entry name" value="Nucleotide cyclase"/>
    <property type="match status" value="1"/>
</dbReference>
<keyword evidence="6" id="KW-1185">Reference proteome</keyword>
<gene>
    <name evidence="5" type="ORF">K3174_03410</name>
</gene>
<dbReference type="InterPro" id="IPR052155">
    <property type="entry name" value="Biofilm_reg_signaling"/>
</dbReference>
<evidence type="ECO:0000259" key="4">
    <source>
        <dbReference type="PROSITE" id="PS50887"/>
    </source>
</evidence>
<feature type="transmembrane region" description="Helical" evidence="2">
    <location>
        <begin position="129"/>
        <end position="148"/>
    </location>
</feature>
<dbReference type="PANTHER" id="PTHR44757">
    <property type="entry name" value="DIGUANYLATE CYCLASE DGCP"/>
    <property type="match status" value="1"/>
</dbReference>
<dbReference type="Pfam" id="PF08448">
    <property type="entry name" value="PAS_4"/>
    <property type="match status" value="1"/>
</dbReference>
<evidence type="ECO:0000313" key="5">
    <source>
        <dbReference type="EMBL" id="MBX7481563.1"/>
    </source>
</evidence>
<evidence type="ECO:0000313" key="6">
    <source>
        <dbReference type="Proteomes" id="UP000755104"/>
    </source>
</evidence>
<dbReference type="InterPro" id="IPR035965">
    <property type="entry name" value="PAS-like_dom_sf"/>
</dbReference>
<feature type="coiled-coil region" evidence="1">
    <location>
        <begin position="497"/>
        <end position="524"/>
    </location>
</feature>
<evidence type="ECO:0000259" key="3">
    <source>
        <dbReference type="PROSITE" id="PS50883"/>
    </source>
</evidence>
<keyword evidence="2" id="KW-0472">Membrane</keyword>
<feature type="transmembrane region" description="Helical" evidence="2">
    <location>
        <begin position="155"/>
        <end position="173"/>
    </location>
</feature>
<keyword evidence="1" id="KW-0175">Coiled coil</keyword>
<dbReference type="Proteomes" id="UP000755104">
    <property type="component" value="Unassembled WGS sequence"/>
</dbReference>
<dbReference type="Pfam" id="PF00990">
    <property type="entry name" value="GGDEF"/>
    <property type="match status" value="1"/>
</dbReference>
<dbReference type="SUPFAM" id="SSF141868">
    <property type="entry name" value="EAL domain-like"/>
    <property type="match status" value="1"/>
</dbReference>
<comment type="caution">
    <text evidence="5">The sequence shown here is derived from an EMBL/GenBank/DDBJ whole genome shotgun (WGS) entry which is preliminary data.</text>
</comment>
<feature type="transmembrane region" description="Helical" evidence="2">
    <location>
        <begin position="35"/>
        <end position="57"/>
    </location>
</feature>
<dbReference type="Gene3D" id="3.30.70.270">
    <property type="match status" value="1"/>
</dbReference>
<dbReference type="PANTHER" id="PTHR44757:SF4">
    <property type="entry name" value="DIGUANYLATE CYCLASE DGCE-RELATED"/>
    <property type="match status" value="1"/>
</dbReference>
<feature type="transmembrane region" description="Helical" evidence="2">
    <location>
        <begin position="104"/>
        <end position="123"/>
    </location>
</feature>
<dbReference type="EMBL" id="JAIGNO010000002">
    <property type="protein sequence ID" value="MBX7481563.1"/>
    <property type="molecule type" value="Genomic_DNA"/>
</dbReference>
<organism evidence="5 6">
    <name type="scientific">Qipengyuania qiaonensis</name>
    <dbReference type="NCBI Taxonomy" id="2867240"/>
    <lineage>
        <taxon>Bacteria</taxon>
        <taxon>Pseudomonadati</taxon>
        <taxon>Pseudomonadota</taxon>
        <taxon>Alphaproteobacteria</taxon>
        <taxon>Sphingomonadales</taxon>
        <taxon>Erythrobacteraceae</taxon>
        <taxon>Qipengyuania</taxon>
    </lineage>
</organism>
<dbReference type="InterPro" id="IPR013656">
    <property type="entry name" value="PAS_4"/>
</dbReference>
<proteinExistence type="predicted"/>
<dbReference type="PROSITE" id="PS50887">
    <property type="entry name" value="GGDEF"/>
    <property type="match status" value="1"/>
</dbReference>
<keyword evidence="2" id="KW-0812">Transmembrane</keyword>
<evidence type="ECO:0000256" key="2">
    <source>
        <dbReference type="SAM" id="Phobius"/>
    </source>
</evidence>
<dbReference type="InterPro" id="IPR035919">
    <property type="entry name" value="EAL_sf"/>
</dbReference>
<protein>
    <submittedName>
        <fullName evidence="5">EAL domain-containing protein</fullName>
    </submittedName>
</protein>
<dbReference type="InterPro" id="IPR000160">
    <property type="entry name" value="GGDEF_dom"/>
</dbReference>
<dbReference type="SUPFAM" id="SSF55785">
    <property type="entry name" value="PYP-like sensor domain (PAS domain)"/>
    <property type="match status" value="1"/>
</dbReference>
<dbReference type="InterPro" id="IPR029787">
    <property type="entry name" value="Nucleotide_cyclase"/>
</dbReference>
<dbReference type="InterPro" id="IPR043128">
    <property type="entry name" value="Rev_trsase/Diguanyl_cyclase"/>
</dbReference>
<dbReference type="SMART" id="SM00267">
    <property type="entry name" value="GGDEF"/>
    <property type="match status" value="1"/>
</dbReference>
<keyword evidence="2" id="KW-1133">Transmembrane helix</keyword>
<feature type="domain" description="EAL" evidence="3">
    <location>
        <begin position="511"/>
        <end position="761"/>
    </location>
</feature>
<reference evidence="5 6" key="1">
    <citation type="submission" date="2021-08" db="EMBL/GenBank/DDBJ databases">
        <title>Comparative Genomics Analysis of the Genus Qipengyuania Reveals Extensive Genetic Diversity and Metabolic Versatility, Including the Description of Fifteen Novel Species.</title>
        <authorList>
            <person name="Liu Y."/>
        </authorList>
    </citation>
    <scope>NUCLEOTIDE SEQUENCE [LARGE SCALE GENOMIC DNA]</scope>
    <source>
        <strain evidence="5 6">6D47A</strain>
    </source>
</reference>
<dbReference type="Pfam" id="PF00563">
    <property type="entry name" value="EAL"/>
    <property type="match status" value="1"/>
</dbReference>
<dbReference type="Gene3D" id="3.20.20.450">
    <property type="entry name" value="EAL domain"/>
    <property type="match status" value="1"/>
</dbReference>
<dbReference type="InterPro" id="IPR001633">
    <property type="entry name" value="EAL_dom"/>
</dbReference>
<feature type="domain" description="GGDEF" evidence="4">
    <location>
        <begin position="369"/>
        <end position="502"/>
    </location>
</feature>
<dbReference type="RefSeq" id="WP_221555518.1">
    <property type="nucleotide sequence ID" value="NZ_JAIGNO010000002.1"/>
</dbReference>